<gene>
    <name evidence="1" type="ORF">2F2_23</name>
</gene>
<accession>A0A2H4JBY1</accession>
<dbReference type="EMBL" id="MF417892">
    <property type="protein sequence ID" value="ASN69541.1"/>
    <property type="molecule type" value="Genomic_DNA"/>
</dbReference>
<proteinExistence type="predicted"/>
<reference evidence="1" key="1">
    <citation type="submission" date="2017-06" db="EMBL/GenBank/DDBJ databases">
        <title>Novel phages from South African skin metaviromes.</title>
        <authorList>
            <person name="van Zyl L.J."/>
            <person name="Abrahams Y."/>
            <person name="Stander E.A."/>
            <person name="Kirby B.M."/>
            <person name="Clavaud C."/>
            <person name="Farcet C."/>
            <person name="Breton L."/>
            <person name="Trindade M.I."/>
        </authorList>
    </citation>
    <scope>NUCLEOTIDE SEQUENCE</scope>
</reference>
<protein>
    <submittedName>
        <fullName evidence="1">Uncharacterized protein</fullName>
    </submittedName>
</protein>
<name>A0A2H4JBY1_9CAUD</name>
<evidence type="ECO:0000313" key="1">
    <source>
        <dbReference type="EMBL" id="ASN69541.1"/>
    </source>
</evidence>
<organism evidence="1">
    <name type="scientific">uncultured Caudovirales phage</name>
    <dbReference type="NCBI Taxonomy" id="2100421"/>
    <lineage>
        <taxon>Viruses</taxon>
        <taxon>Duplodnaviria</taxon>
        <taxon>Heunggongvirae</taxon>
        <taxon>Uroviricota</taxon>
        <taxon>Caudoviricetes</taxon>
        <taxon>Peduoviridae</taxon>
        <taxon>Maltschvirus</taxon>
        <taxon>Maltschvirus maltsch</taxon>
    </lineage>
</organism>
<sequence length="42" mass="5053">MEQWLFAFAHRLEFLQMSESTMQAQTRPTEAKLPAWHTYLII</sequence>